<dbReference type="AlphaFoldDB" id="A0A3M7TPI7"/>
<evidence type="ECO:0000313" key="3">
    <source>
        <dbReference type="Proteomes" id="UP000278746"/>
    </source>
</evidence>
<feature type="chain" id="PRO_5038772173" description="DUF4382 domain-containing protein" evidence="1">
    <location>
        <begin position="19"/>
        <end position="274"/>
    </location>
</feature>
<keyword evidence="1" id="KW-0732">Signal</keyword>
<feature type="signal peptide" evidence="1">
    <location>
        <begin position="1"/>
        <end position="18"/>
    </location>
</feature>
<keyword evidence="3" id="KW-1185">Reference proteome</keyword>
<accession>A0A3M7TPI7</accession>
<proteinExistence type="predicted"/>
<name>A0A3M7TPI7_9BACI</name>
<evidence type="ECO:0000313" key="2">
    <source>
        <dbReference type="EMBL" id="RNA67164.1"/>
    </source>
</evidence>
<organism evidence="2 3">
    <name type="scientific">Alteribacter keqinensis</name>
    <dbReference type="NCBI Taxonomy" id="2483800"/>
    <lineage>
        <taxon>Bacteria</taxon>
        <taxon>Bacillati</taxon>
        <taxon>Bacillota</taxon>
        <taxon>Bacilli</taxon>
        <taxon>Bacillales</taxon>
        <taxon>Bacillaceae</taxon>
        <taxon>Alteribacter</taxon>
    </lineage>
</organism>
<protein>
    <recommendedName>
        <fullName evidence="4">DUF4382 domain-containing protein</fullName>
    </recommendedName>
</protein>
<dbReference type="PROSITE" id="PS51257">
    <property type="entry name" value="PROKAR_LIPOPROTEIN"/>
    <property type="match status" value="1"/>
</dbReference>
<reference evidence="2 3" key="1">
    <citation type="submission" date="2018-10" db="EMBL/GenBank/DDBJ databases">
        <title>Bacillus Keqinensis sp. nov., a moderately halophilic bacterium isolated from a saline-alkaline lake.</title>
        <authorList>
            <person name="Wang H."/>
        </authorList>
    </citation>
    <scope>NUCLEOTIDE SEQUENCE [LARGE SCALE GENOMIC DNA]</scope>
    <source>
        <strain evidence="2 3">KQ-3</strain>
    </source>
</reference>
<dbReference type="Proteomes" id="UP000278746">
    <property type="component" value="Unassembled WGS sequence"/>
</dbReference>
<dbReference type="EMBL" id="RHIB01000003">
    <property type="protein sequence ID" value="RNA67164.1"/>
    <property type="molecule type" value="Genomic_DNA"/>
</dbReference>
<comment type="caution">
    <text evidence="2">The sequence shown here is derived from an EMBL/GenBank/DDBJ whole genome shotgun (WGS) entry which is preliminary data.</text>
</comment>
<evidence type="ECO:0008006" key="4">
    <source>
        <dbReference type="Google" id="ProtNLM"/>
    </source>
</evidence>
<evidence type="ECO:0000256" key="1">
    <source>
        <dbReference type="SAM" id="SignalP"/>
    </source>
</evidence>
<gene>
    <name evidence="2" type="ORF">EBO34_18455</name>
</gene>
<sequence>MKVAAGLIGWLFFLTACGAVEKTEGQADMEGTLLGSMGANTFLLFVEDNISGTVLEFSDELVGDSYEAEIYRIFLDQDTKLIYEETGEELSAELSGMGFNTISFLASSTERIKINVRGDFEPEVTTGRDQNVLLYPAFIPIHEADEIIFPRQDLGTILDRYDLSRYHSDKTVAVLSFLDEVFSYDSMFDGDQLYEYSAEDQHVILGHYYNDEVGFFDHFIDEYPAYYVVREDGVVFDTNNLQDVTNYLENELGFEVNEDMYHDGMIEDDGGSDE</sequence>